<dbReference type="SMART" id="SM00073">
    <property type="entry name" value="HPT"/>
    <property type="match status" value="1"/>
</dbReference>
<dbReference type="Gene3D" id="1.20.120.160">
    <property type="entry name" value="HPT domain"/>
    <property type="match status" value="1"/>
</dbReference>
<keyword evidence="5 12" id="KW-0597">Phosphoprotein</keyword>
<dbReference type="SMART" id="SM00387">
    <property type="entry name" value="HATPase_c"/>
    <property type="match status" value="1"/>
</dbReference>
<dbReference type="InterPro" id="IPR005467">
    <property type="entry name" value="His_kinase_dom"/>
</dbReference>
<dbReference type="Pfam" id="PF01627">
    <property type="entry name" value="Hpt"/>
    <property type="match status" value="1"/>
</dbReference>
<dbReference type="GO" id="GO:0000155">
    <property type="term" value="F:phosphorelay sensor kinase activity"/>
    <property type="evidence" value="ECO:0007669"/>
    <property type="project" value="InterPro"/>
</dbReference>
<evidence type="ECO:0000256" key="4">
    <source>
        <dbReference type="ARBA" id="ARBA00022500"/>
    </source>
</evidence>
<dbReference type="SUPFAM" id="SSF47384">
    <property type="entry name" value="Homodimeric domain of signal transducing histidine kinase"/>
    <property type="match status" value="1"/>
</dbReference>
<dbReference type="InterPro" id="IPR037006">
    <property type="entry name" value="CheA-like_homodim_sf"/>
</dbReference>
<dbReference type="PANTHER" id="PTHR43395:SF10">
    <property type="entry name" value="CHEMOTAXIS PROTEIN CHEA"/>
    <property type="match status" value="1"/>
</dbReference>
<dbReference type="PROSITE" id="PS50894">
    <property type="entry name" value="HPT"/>
    <property type="match status" value="1"/>
</dbReference>
<accession>A0A7C3SI88</accession>
<dbReference type="Pfam" id="PF02518">
    <property type="entry name" value="HATPase_c"/>
    <property type="match status" value="1"/>
</dbReference>
<evidence type="ECO:0000259" key="16">
    <source>
        <dbReference type="PROSITE" id="PS50894"/>
    </source>
</evidence>
<dbReference type="Gene3D" id="3.30.565.10">
    <property type="entry name" value="Histidine kinase-like ATPase, C-terminal domain"/>
    <property type="match status" value="1"/>
</dbReference>
<dbReference type="AlphaFoldDB" id="A0A7C3SI88"/>
<sequence length="717" mass="77098">MSEDAANLEKTAARLEQLALKAVMLSEDDHLSLGAFLTDLDDLRKTLGDALSPAAADLLLQVEEVANRLVRHELPAAAPTVELLGLGISLLQQWFQKGSWSESGEEWRTYCTLLKDLGFDLPGPAEPTPSSQGAERALADDPDLLAGFLAEALEHLEGIETRLVHLEQHPHDLEAVNAIFRPFHTIKGVAGFLNLTPIQELGHAVEFLLDDVRSGQLPVSSDLVDTVLAGVDLLKAMLTDVQEALNGARSLGEFDLAPLQERIRALRAAASSSPPLEAAGKKEPLSPEKLAESQTPPSASPARPAEDTPGEEGNDRVMRPFSPLTSSSRAGGAAAVNATIKVDLAKVDLLADLMGELVIIQSQVRQNPALAAVTDQKLTRDLGQMARITSELQRISMSLRMVPISATFRKMVRLVRDLAHKVGKSVDLTLEGEDTEIDRNVVEAIYEPLVHLVRNAVDHGLETPAERQAKGKPPAGRLWLRAYQKGGNILIEIEDDGRGLDREAILARAREKGLVGPGDSLASPQVDHLIFEPGFSTACQVTEVSGRGVGLDVVKETVEGLRGKIDLASRPGEGCRFTLRLPLTLAIIDGLVVRVGQERYIIPAVGVRETVHPQARDYFTVAGQGELIRVRSQLIPLVRLHRLFGADHRDMPVTAGLALVVEHEGGLKALLVDEILGKQEVVIKSLGPLLQNAKGLAGGAILGDGRVGLILELGGVF</sequence>
<evidence type="ECO:0000256" key="9">
    <source>
        <dbReference type="ARBA" id="ARBA00022840"/>
    </source>
</evidence>
<dbReference type="Pfam" id="PF02895">
    <property type="entry name" value="H-kinase_dim"/>
    <property type="match status" value="1"/>
</dbReference>
<dbReference type="GO" id="GO:0005524">
    <property type="term" value="F:ATP binding"/>
    <property type="evidence" value="ECO:0007669"/>
    <property type="project" value="UniProtKB-KW"/>
</dbReference>
<dbReference type="Gene3D" id="2.30.30.40">
    <property type="entry name" value="SH3 Domains"/>
    <property type="match status" value="1"/>
</dbReference>
<evidence type="ECO:0000256" key="2">
    <source>
        <dbReference type="ARBA" id="ARBA00012438"/>
    </source>
</evidence>
<dbReference type="InterPro" id="IPR036890">
    <property type="entry name" value="HATPase_C_sf"/>
</dbReference>
<evidence type="ECO:0000256" key="1">
    <source>
        <dbReference type="ARBA" id="ARBA00000085"/>
    </source>
</evidence>
<dbReference type="EC" id="2.7.13.3" evidence="2"/>
<proteinExistence type="predicted"/>
<feature type="region of interest" description="Disordered" evidence="13">
    <location>
        <begin position="270"/>
        <end position="329"/>
    </location>
</feature>
<evidence type="ECO:0000256" key="10">
    <source>
        <dbReference type="ARBA" id="ARBA00023012"/>
    </source>
</evidence>
<evidence type="ECO:0000256" key="7">
    <source>
        <dbReference type="ARBA" id="ARBA00022741"/>
    </source>
</evidence>
<dbReference type="InterPro" id="IPR051315">
    <property type="entry name" value="Bact_Chemotaxis_CheA"/>
</dbReference>
<dbReference type="PROSITE" id="PS50851">
    <property type="entry name" value="CHEW"/>
    <property type="match status" value="1"/>
</dbReference>
<dbReference type="InterPro" id="IPR004358">
    <property type="entry name" value="Sig_transdc_His_kin-like_C"/>
</dbReference>
<dbReference type="SUPFAM" id="SSF50341">
    <property type="entry name" value="CheW-like"/>
    <property type="match status" value="1"/>
</dbReference>
<dbReference type="GO" id="GO:0006935">
    <property type="term" value="P:chemotaxis"/>
    <property type="evidence" value="ECO:0007669"/>
    <property type="project" value="UniProtKB-KW"/>
</dbReference>
<gene>
    <name evidence="17" type="ORF">ENV62_01575</name>
</gene>
<dbReference type="FunFam" id="3.30.565.10:FF:000016">
    <property type="entry name" value="Chemotaxis protein CheA, putative"/>
    <property type="match status" value="1"/>
</dbReference>
<dbReference type="Gene3D" id="1.10.287.560">
    <property type="entry name" value="Histidine kinase CheA-like, homodimeric domain"/>
    <property type="match status" value="1"/>
</dbReference>
<evidence type="ECO:0000256" key="11">
    <source>
        <dbReference type="ARBA" id="ARBA00035100"/>
    </source>
</evidence>
<dbReference type="InterPro" id="IPR002545">
    <property type="entry name" value="CheW-lke_dom"/>
</dbReference>
<dbReference type="SUPFAM" id="SSF55874">
    <property type="entry name" value="ATPase domain of HSP90 chaperone/DNA topoisomerase II/histidine kinase"/>
    <property type="match status" value="1"/>
</dbReference>
<dbReference type="InterPro" id="IPR004105">
    <property type="entry name" value="CheA-like_dim"/>
</dbReference>
<dbReference type="PROSITE" id="PS50109">
    <property type="entry name" value="HIS_KIN"/>
    <property type="match status" value="1"/>
</dbReference>
<evidence type="ECO:0000259" key="15">
    <source>
        <dbReference type="PROSITE" id="PS50851"/>
    </source>
</evidence>
<evidence type="ECO:0000313" key="17">
    <source>
        <dbReference type="EMBL" id="HGB13919.1"/>
    </source>
</evidence>
<evidence type="ECO:0000256" key="12">
    <source>
        <dbReference type="PROSITE-ProRule" id="PRU00110"/>
    </source>
</evidence>
<dbReference type="InterPro" id="IPR008207">
    <property type="entry name" value="Sig_transdc_His_kin_Hpt_dom"/>
</dbReference>
<dbReference type="SMART" id="SM00260">
    <property type="entry name" value="CheW"/>
    <property type="match status" value="1"/>
</dbReference>
<dbReference type="SMART" id="SM01231">
    <property type="entry name" value="H-kinase_dim"/>
    <property type="match status" value="1"/>
</dbReference>
<dbReference type="CDD" id="cd16916">
    <property type="entry name" value="HATPase_CheA-like"/>
    <property type="match status" value="1"/>
</dbReference>
<dbReference type="Pfam" id="PF01584">
    <property type="entry name" value="CheW"/>
    <property type="match status" value="1"/>
</dbReference>
<organism evidence="17">
    <name type="scientific">Desulfobacca acetoxidans</name>
    <dbReference type="NCBI Taxonomy" id="60893"/>
    <lineage>
        <taxon>Bacteria</taxon>
        <taxon>Pseudomonadati</taxon>
        <taxon>Thermodesulfobacteriota</taxon>
        <taxon>Desulfobaccia</taxon>
        <taxon>Desulfobaccales</taxon>
        <taxon>Desulfobaccaceae</taxon>
        <taxon>Desulfobacca</taxon>
    </lineage>
</organism>
<dbReference type="InterPro" id="IPR036641">
    <property type="entry name" value="HPT_dom_sf"/>
</dbReference>
<evidence type="ECO:0000256" key="5">
    <source>
        <dbReference type="ARBA" id="ARBA00022553"/>
    </source>
</evidence>
<comment type="caution">
    <text evidence="17">The sequence shown here is derived from an EMBL/GenBank/DDBJ whole genome shotgun (WGS) entry which is preliminary data.</text>
</comment>
<keyword evidence="10" id="KW-0902">Two-component regulatory system</keyword>
<protein>
    <recommendedName>
        <fullName evidence="3">Chemotaxis protein CheA</fullName>
        <ecNumber evidence="2">2.7.13.3</ecNumber>
    </recommendedName>
</protein>
<evidence type="ECO:0000256" key="3">
    <source>
        <dbReference type="ARBA" id="ARBA00021495"/>
    </source>
</evidence>
<dbReference type="InterPro" id="IPR003594">
    <property type="entry name" value="HATPase_dom"/>
</dbReference>
<evidence type="ECO:0000256" key="6">
    <source>
        <dbReference type="ARBA" id="ARBA00022679"/>
    </source>
</evidence>
<evidence type="ECO:0000259" key="14">
    <source>
        <dbReference type="PROSITE" id="PS50109"/>
    </source>
</evidence>
<keyword evidence="6" id="KW-0808">Transferase</keyword>
<dbReference type="PANTHER" id="PTHR43395">
    <property type="entry name" value="SENSOR HISTIDINE KINASE CHEA"/>
    <property type="match status" value="1"/>
</dbReference>
<keyword evidence="9" id="KW-0067">ATP-binding</keyword>
<keyword evidence="8" id="KW-0418">Kinase</keyword>
<feature type="domain" description="CheW-like" evidence="15">
    <location>
        <begin position="587"/>
        <end position="717"/>
    </location>
</feature>
<dbReference type="EMBL" id="DTHB01000016">
    <property type="protein sequence ID" value="HGB13919.1"/>
    <property type="molecule type" value="Genomic_DNA"/>
</dbReference>
<evidence type="ECO:0000256" key="8">
    <source>
        <dbReference type="ARBA" id="ARBA00022777"/>
    </source>
</evidence>
<comment type="catalytic activity">
    <reaction evidence="1">
        <text>ATP + protein L-histidine = ADP + protein N-phospho-L-histidine.</text>
        <dbReference type="EC" id="2.7.13.3"/>
    </reaction>
</comment>
<dbReference type="InterPro" id="IPR036061">
    <property type="entry name" value="CheW-like_dom_sf"/>
</dbReference>
<feature type="compositionally biased region" description="Basic and acidic residues" evidence="13">
    <location>
        <begin position="279"/>
        <end position="291"/>
    </location>
</feature>
<name>A0A7C3SI88_9BACT</name>
<dbReference type="SUPFAM" id="SSF47226">
    <property type="entry name" value="Histidine-containing phosphotransfer domain, HPT domain"/>
    <property type="match status" value="1"/>
</dbReference>
<evidence type="ECO:0000256" key="13">
    <source>
        <dbReference type="SAM" id="MobiDB-lite"/>
    </source>
</evidence>
<dbReference type="CDD" id="cd00731">
    <property type="entry name" value="CheA_reg"/>
    <property type="match status" value="1"/>
</dbReference>
<comment type="function">
    <text evidence="11">Involved in the transmission of sensory signals from the chemoreceptors to the flagellar motors. CheA is autophosphorylated; it can transfer its phosphate group to either CheB or CheY.</text>
</comment>
<feature type="domain" description="Histidine kinase" evidence="14">
    <location>
        <begin position="335"/>
        <end position="585"/>
    </location>
</feature>
<dbReference type="PRINTS" id="PR00344">
    <property type="entry name" value="BCTRLSENSOR"/>
</dbReference>
<keyword evidence="7" id="KW-0547">Nucleotide-binding</keyword>
<feature type="domain" description="HPt" evidence="16">
    <location>
        <begin position="137"/>
        <end position="241"/>
    </location>
</feature>
<reference evidence="17" key="1">
    <citation type="journal article" date="2020" name="mSystems">
        <title>Genome- and Community-Level Interaction Insights into Carbon Utilization and Element Cycling Functions of Hydrothermarchaeota in Hydrothermal Sediment.</title>
        <authorList>
            <person name="Zhou Z."/>
            <person name="Liu Y."/>
            <person name="Xu W."/>
            <person name="Pan J."/>
            <person name="Luo Z.H."/>
            <person name="Li M."/>
        </authorList>
    </citation>
    <scope>NUCLEOTIDE SEQUENCE [LARGE SCALE GENOMIC DNA]</scope>
    <source>
        <strain evidence="17">SpSt-776</strain>
    </source>
</reference>
<dbReference type="GO" id="GO:0005737">
    <property type="term" value="C:cytoplasm"/>
    <property type="evidence" value="ECO:0007669"/>
    <property type="project" value="InterPro"/>
</dbReference>
<feature type="modified residue" description="Phosphohistidine" evidence="12">
    <location>
        <position position="184"/>
    </location>
</feature>
<dbReference type="CDD" id="cd00088">
    <property type="entry name" value="HPT"/>
    <property type="match status" value="1"/>
</dbReference>
<dbReference type="InterPro" id="IPR036097">
    <property type="entry name" value="HisK_dim/P_sf"/>
</dbReference>
<keyword evidence="4" id="KW-0145">Chemotaxis</keyword>